<sequence length="366" mass="39827">MALLTSDGAAKLADKGRQSEVSISCITLSQNITINVGDERIAYEIQADAEVQCLETAQALPLLAAPRGLSLTESAVRITAAPENMEILNPFCVSKIGNVYTLTVPSAWEQEDAMLQISIKLYFSTVVRRSRSTLAYYTQIPVLLSVKNSLKCTFHGFEGSPDAPPTLGTEPPMSCLPIWSTLNGMMQLQGTFPSTDILALQWGQPVEQGSEPPMFGNAALCECSMDIALERVWSEAYHDYALRSTLTFQFEVTIATPRVSLLVKESILYCELDGTDEELVLDSLEIEADSSIIARHELSVTTELDMNSKALVRVAGRVSNAPRKFALVVNVDAVCGMFGDPPASPLRFCKTMNINLKLPGPNLKAA</sequence>
<accession>A0A2N1JFB9</accession>
<evidence type="ECO:0000313" key="1">
    <source>
        <dbReference type="EMBL" id="PKI85253.1"/>
    </source>
</evidence>
<dbReference type="Proteomes" id="UP000232875">
    <property type="component" value="Unassembled WGS sequence"/>
</dbReference>
<protein>
    <submittedName>
        <fullName evidence="1">Uncharacterized protein</fullName>
    </submittedName>
</protein>
<dbReference type="EMBL" id="KZ454988">
    <property type="protein sequence ID" value="PKI85253.1"/>
    <property type="molecule type" value="Genomic_DNA"/>
</dbReference>
<keyword evidence="2" id="KW-1185">Reference proteome</keyword>
<reference evidence="1 2" key="1">
    <citation type="submission" date="2017-10" db="EMBL/GenBank/DDBJ databases">
        <title>A novel species of cold-tolerant Malassezia isolated from bats.</title>
        <authorList>
            <person name="Lorch J.M."/>
            <person name="Palmer J.M."/>
            <person name="Vanderwolf K.J."/>
            <person name="Schmidt K.Z."/>
            <person name="Verant M.L."/>
            <person name="Weller T.J."/>
            <person name="Blehert D.S."/>
        </authorList>
    </citation>
    <scope>NUCLEOTIDE SEQUENCE [LARGE SCALE GENOMIC DNA]</scope>
    <source>
        <strain evidence="1 2">NWHC:44797-103</strain>
    </source>
</reference>
<gene>
    <name evidence="1" type="ORF">MVES_000963</name>
</gene>
<name>A0A2N1JFB9_9BASI</name>
<proteinExistence type="predicted"/>
<organism evidence="1 2">
    <name type="scientific">Malassezia vespertilionis</name>
    <dbReference type="NCBI Taxonomy" id="2020962"/>
    <lineage>
        <taxon>Eukaryota</taxon>
        <taxon>Fungi</taxon>
        <taxon>Dikarya</taxon>
        <taxon>Basidiomycota</taxon>
        <taxon>Ustilaginomycotina</taxon>
        <taxon>Malasseziomycetes</taxon>
        <taxon>Malasseziales</taxon>
        <taxon>Malasseziaceae</taxon>
        <taxon>Malassezia</taxon>
    </lineage>
</organism>
<dbReference type="OrthoDB" id="3338018at2759"/>
<evidence type="ECO:0000313" key="2">
    <source>
        <dbReference type="Proteomes" id="UP000232875"/>
    </source>
</evidence>
<dbReference type="AlphaFoldDB" id="A0A2N1JFB9"/>